<reference evidence="6" key="2">
    <citation type="journal article" date="2021" name="PeerJ">
        <title>Extensive microbial diversity within the chicken gut microbiome revealed by metagenomics and culture.</title>
        <authorList>
            <person name="Gilroy R."/>
            <person name="Ravi A."/>
            <person name="Getino M."/>
            <person name="Pursley I."/>
            <person name="Horton D.L."/>
            <person name="Alikhan N.F."/>
            <person name="Baker D."/>
            <person name="Gharbi K."/>
            <person name="Hall N."/>
            <person name="Watson M."/>
            <person name="Adriaenssens E.M."/>
            <person name="Foster-Nyarko E."/>
            <person name="Jarju S."/>
            <person name="Secka A."/>
            <person name="Antonio M."/>
            <person name="Oren A."/>
            <person name="Chaudhuri R.R."/>
            <person name="La Ragione R."/>
            <person name="Hildebrand F."/>
            <person name="Pallen M.J."/>
        </authorList>
    </citation>
    <scope>NUCLEOTIDE SEQUENCE</scope>
    <source>
        <strain evidence="6">ChiSjej2B20-13462</strain>
    </source>
</reference>
<dbReference type="NCBIfam" id="TIGR03918">
    <property type="entry name" value="GTP_HydF"/>
    <property type="match status" value="1"/>
</dbReference>
<keyword evidence="2" id="KW-0342">GTP-binding</keyword>
<evidence type="ECO:0000256" key="2">
    <source>
        <dbReference type="ARBA" id="ARBA00023134"/>
    </source>
</evidence>
<sequence length="399" mass="42556">MSLNATPSGERVHIAFFGRRNAGKSSLVNAFTGQDLAIVSDVKGTTTDPVSKAMELLPLGPVQIIDTPGLDDEGELGTLRVQRTKLVLRKTDLAILVADATAPLGETEQALLDLCRARNIPWILVRSKADLLEAIPEAGADTIYVSAKTGYHIHELKELAARLALGTENRRPLVSDLLRPGDTAVLVVPIDKAAPKGRLILPQQQVIRDALEAGAAALVCRETELAAALQGLNAPPKLVVTDSQVFGKVAQIVPQSVPLTSFSILMARCKGDLALTVAGAAAVRNLKDGDRVLIAEGCTHHRQCEDIGTVKIPRWLAESTGRTLQYDFCSGVEFPEDLTPYALVVHCGGCTLNPKEMAARQRLAVDQAVPITNYGVLIAAVHGILPRTLQPFPAIAALL</sequence>
<dbReference type="Pfam" id="PF01926">
    <property type="entry name" value="MMR_HSR1"/>
    <property type="match status" value="1"/>
</dbReference>
<dbReference type="NCBIfam" id="TIGR00231">
    <property type="entry name" value="small_GTP"/>
    <property type="match status" value="1"/>
</dbReference>
<feature type="domain" description="Hydrogen maturase F tetramerization" evidence="5">
    <location>
        <begin position="276"/>
        <end position="391"/>
    </location>
</feature>
<keyword evidence="1" id="KW-0547">Nucleotide-binding</keyword>
<dbReference type="GO" id="GO:0030488">
    <property type="term" value="P:tRNA methylation"/>
    <property type="evidence" value="ECO:0007669"/>
    <property type="project" value="TreeGrafter"/>
</dbReference>
<dbReference type="GO" id="GO:0005525">
    <property type="term" value="F:GTP binding"/>
    <property type="evidence" value="ECO:0007669"/>
    <property type="project" value="UniProtKB-KW"/>
</dbReference>
<dbReference type="EMBL" id="DVFN01000118">
    <property type="protein sequence ID" value="HIQ70308.1"/>
    <property type="molecule type" value="Genomic_DNA"/>
</dbReference>
<dbReference type="InterPro" id="IPR023873">
    <property type="entry name" value="FeFe-hyd_GTPase_HydF"/>
</dbReference>
<dbReference type="PANTHER" id="PTHR42714:SF6">
    <property type="entry name" value="TRANSLATION INITIATION FACTOR IF-2"/>
    <property type="match status" value="1"/>
</dbReference>
<accession>A0A9D1CPP2</accession>
<dbReference type="InterPro" id="IPR005225">
    <property type="entry name" value="Small_GTP-bd"/>
</dbReference>
<dbReference type="GO" id="GO:0002098">
    <property type="term" value="P:tRNA wobble uridine modification"/>
    <property type="evidence" value="ECO:0007669"/>
    <property type="project" value="TreeGrafter"/>
</dbReference>
<proteinExistence type="predicted"/>
<feature type="domain" description="G" evidence="3">
    <location>
        <begin position="13"/>
        <end position="127"/>
    </location>
</feature>
<dbReference type="Gene3D" id="3.40.50.11420">
    <property type="match status" value="1"/>
</dbReference>
<dbReference type="Gene3D" id="3.40.50.300">
    <property type="entry name" value="P-loop containing nucleotide triphosphate hydrolases"/>
    <property type="match status" value="1"/>
</dbReference>
<dbReference type="Pfam" id="PF18128">
    <property type="entry name" value="HydF_dimer"/>
    <property type="match status" value="1"/>
</dbReference>
<dbReference type="Proteomes" id="UP000886874">
    <property type="component" value="Unassembled WGS sequence"/>
</dbReference>
<dbReference type="PANTHER" id="PTHR42714">
    <property type="entry name" value="TRNA MODIFICATION GTPASE GTPBP3"/>
    <property type="match status" value="1"/>
</dbReference>
<dbReference type="GO" id="GO:0005737">
    <property type="term" value="C:cytoplasm"/>
    <property type="evidence" value="ECO:0007669"/>
    <property type="project" value="TreeGrafter"/>
</dbReference>
<dbReference type="Pfam" id="PF18133">
    <property type="entry name" value="HydF_tetramer"/>
    <property type="match status" value="1"/>
</dbReference>
<evidence type="ECO:0000313" key="6">
    <source>
        <dbReference type="EMBL" id="HIQ70308.1"/>
    </source>
</evidence>
<dbReference type="InterPro" id="IPR040644">
    <property type="entry name" value="HydF_tetramer"/>
</dbReference>
<protein>
    <submittedName>
        <fullName evidence="6">[FeFe] hydrogenase H-cluster maturation GTPase HydF</fullName>
    </submittedName>
</protein>
<name>A0A9D1CPP2_9FIRM</name>
<dbReference type="InterPro" id="IPR041606">
    <property type="entry name" value="HydF_dimer"/>
</dbReference>
<dbReference type="InterPro" id="IPR027417">
    <property type="entry name" value="P-loop_NTPase"/>
</dbReference>
<dbReference type="AlphaFoldDB" id="A0A9D1CPP2"/>
<organism evidence="6 7">
    <name type="scientific">Candidatus Avoscillospira stercorigallinarum</name>
    <dbReference type="NCBI Taxonomy" id="2840708"/>
    <lineage>
        <taxon>Bacteria</taxon>
        <taxon>Bacillati</taxon>
        <taxon>Bacillota</taxon>
        <taxon>Clostridia</taxon>
        <taxon>Eubacteriales</taxon>
        <taxon>Oscillospiraceae</taxon>
        <taxon>Oscillospiraceae incertae sedis</taxon>
        <taxon>Candidatus Avoscillospira</taxon>
    </lineage>
</organism>
<evidence type="ECO:0000259" key="3">
    <source>
        <dbReference type="Pfam" id="PF01926"/>
    </source>
</evidence>
<comment type="caution">
    <text evidence="6">The sequence shown here is derived from an EMBL/GenBank/DDBJ whole genome shotgun (WGS) entry which is preliminary data.</text>
</comment>
<dbReference type="Gene3D" id="3.40.50.11410">
    <property type="match status" value="1"/>
</dbReference>
<gene>
    <name evidence="6" type="primary">hydF</name>
    <name evidence="6" type="ORF">IAA67_08270</name>
</gene>
<dbReference type="CDD" id="cd00880">
    <property type="entry name" value="Era_like"/>
    <property type="match status" value="1"/>
</dbReference>
<feature type="domain" description="Hydrogen maturase F dimerization" evidence="4">
    <location>
        <begin position="173"/>
        <end position="271"/>
    </location>
</feature>
<evidence type="ECO:0000313" key="7">
    <source>
        <dbReference type="Proteomes" id="UP000886874"/>
    </source>
</evidence>
<dbReference type="InterPro" id="IPR006073">
    <property type="entry name" value="GTP-bd"/>
</dbReference>
<evidence type="ECO:0000259" key="4">
    <source>
        <dbReference type="Pfam" id="PF18128"/>
    </source>
</evidence>
<reference evidence="6" key="1">
    <citation type="submission" date="2020-10" db="EMBL/GenBank/DDBJ databases">
        <authorList>
            <person name="Gilroy R."/>
        </authorList>
    </citation>
    <scope>NUCLEOTIDE SEQUENCE</scope>
    <source>
        <strain evidence="6">ChiSjej2B20-13462</strain>
    </source>
</reference>
<dbReference type="SUPFAM" id="SSF52540">
    <property type="entry name" value="P-loop containing nucleoside triphosphate hydrolases"/>
    <property type="match status" value="1"/>
</dbReference>
<evidence type="ECO:0000256" key="1">
    <source>
        <dbReference type="ARBA" id="ARBA00022741"/>
    </source>
</evidence>
<evidence type="ECO:0000259" key="5">
    <source>
        <dbReference type="Pfam" id="PF18133"/>
    </source>
</evidence>